<dbReference type="Proteomes" id="UP000324800">
    <property type="component" value="Unassembled WGS sequence"/>
</dbReference>
<organism evidence="2 3">
    <name type="scientific">Streblomastix strix</name>
    <dbReference type="NCBI Taxonomy" id="222440"/>
    <lineage>
        <taxon>Eukaryota</taxon>
        <taxon>Metamonada</taxon>
        <taxon>Preaxostyla</taxon>
        <taxon>Oxymonadida</taxon>
        <taxon>Streblomastigidae</taxon>
        <taxon>Streblomastix</taxon>
    </lineage>
</organism>
<feature type="non-terminal residue" evidence="2">
    <location>
        <position position="60"/>
    </location>
</feature>
<protein>
    <submittedName>
        <fullName evidence="2">Uncharacterized protein</fullName>
    </submittedName>
</protein>
<proteinExistence type="predicted"/>
<feature type="compositionally biased region" description="Basic and acidic residues" evidence="1">
    <location>
        <begin position="1"/>
        <end position="18"/>
    </location>
</feature>
<dbReference type="AlphaFoldDB" id="A0A5J4VT35"/>
<feature type="region of interest" description="Disordered" evidence="1">
    <location>
        <begin position="1"/>
        <end position="31"/>
    </location>
</feature>
<accession>A0A5J4VT35</accession>
<sequence length="60" mass="7072">MGERALRTAKRRDDERDFSSSLKKAIPTRRGPGKRPLYLVVLHFYIMSETIDTSERQDIY</sequence>
<evidence type="ECO:0000313" key="3">
    <source>
        <dbReference type="Proteomes" id="UP000324800"/>
    </source>
</evidence>
<reference evidence="2 3" key="1">
    <citation type="submission" date="2019-03" db="EMBL/GenBank/DDBJ databases">
        <title>Single cell metagenomics reveals metabolic interactions within the superorganism composed of flagellate Streblomastix strix and complex community of Bacteroidetes bacteria on its surface.</title>
        <authorList>
            <person name="Treitli S.C."/>
            <person name="Kolisko M."/>
            <person name="Husnik F."/>
            <person name="Keeling P."/>
            <person name="Hampl V."/>
        </authorList>
    </citation>
    <scope>NUCLEOTIDE SEQUENCE [LARGE SCALE GENOMIC DNA]</scope>
    <source>
        <strain evidence="2">ST1C</strain>
    </source>
</reference>
<name>A0A5J4VT35_9EUKA</name>
<comment type="caution">
    <text evidence="2">The sequence shown here is derived from an EMBL/GenBank/DDBJ whole genome shotgun (WGS) entry which is preliminary data.</text>
</comment>
<dbReference type="EMBL" id="SNRW01005192">
    <property type="protein sequence ID" value="KAA6385600.1"/>
    <property type="molecule type" value="Genomic_DNA"/>
</dbReference>
<evidence type="ECO:0000313" key="2">
    <source>
        <dbReference type="EMBL" id="KAA6385600.1"/>
    </source>
</evidence>
<gene>
    <name evidence="2" type="ORF">EZS28_018873</name>
</gene>
<evidence type="ECO:0000256" key="1">
    <source>
        <dbReference type="SAM" id="MobiDB-lite"/>
    </source>
</evidence>